<gene>
    <name evidence="1" type="ORF">HQ36_06165</name>
</gene>
<reference evidence="1 2" key="1">
    <citation type="submission" date="2014-08" db="EMBL/GenBank/DDBJ databases">
        <title>Porphyromonas gingivicanis strain:COT-022_OH1391 Genome sequencing.</title>
        <authorList>
            <person name="Wallis C."/>
            <person name="Deusch O."/>
            <person name="O'Flynn C."/>
            <person name="Davis I."/>
            <person name="Jospin G."/>
            <person name="Darling A.E."/>
            <person name="Coil D.A."/>
            <person name="Alexiev A."/>
            <person name="Horsfall A."/>
            <person name="Kirkwood N."/>
            <person name="Harris S."/>
            <person name="Eisen J.A."/>
        </authorList>
    </citation>
    <scope>NUCLEOTIDE SEQUENCE [LARGE SCALE GENOMIC DNA]</scope>
    <source>
        <strain evidence="2">COT-022 OH1391</strain>
    </source>
</reference>
<evidence type="ECO:0000313" key="2">
    <source>
        <dbReference type="Proteomes" id="UP000030134"/>
    </source>
</evidence>
<organism evidence="1 2">
    <name type="scientific">Porphyromonas gingivicanis</name>
    <dbReference type="NCBI Taxonomy" id="266762"/>
    <lineage>
        <taxon>Bacteria</taxon>
        <taxon>Pseudomonadati</taxon>
        <taxon>Bacteroidota</taxon>
        <taxon>Bacteroidia</taxon>
        <taxon>Bacteroidales</taxon>
        <taxon>Porphyromonadaceae</taxon>
        <taxon>Porphyromonas</taxon>
    </lineage>
</organism>
<keyword evidence="2" id="KW-1185">Reference proteome</keyword>
<dbReference type="Proteomes" id="UP000030134">
    <property type="component" value="Unassembled WGS sequence"/>
</dbReference>
<protein>
    <submittedName>
        <fullName evidence="1">Uncharacterized protein</fullName>
    </submittedName>
</protein>
<evidence type="ECO:0000313" key="1">
    <source>
        <dbReference type="EMBL" id="KGN97480.1"/>
    </source>
</evidence>
<name>A0A0A2G541_9PORP</name>
<dbReference type="AlphaFoldDB" id="A0A0A2G541"/>
<proteinExistence type="predicted"/>
<sequence length="60" mass="6779">MTFATCTGSKAVKHLHGGFGELARRVWLASIIPFLSNPYRLQEKPVMKLLYRSEKGSKEV</sequence>
<accession>A0A0A2G541</accession>
<comment type="caution">
    <text evidence="1">The sequence shown here is derived from an EMBL/GenBank/DDBJ whole genome shotgun (WGS) entry which is preliminary data.</text>
</comment>
<dbReference type="STRING" id="266762.HQ36_06165"/>
<dbReference type="EMBL" id="JQZW01000012">
    <property type="protein sequence ID" value="KGN97480.1"/>
    <property type="molecule type" value="Genomic_DNA"/>
</dbReference>